<proteinExistence type="predicted"/>
<dbReference type="EMBL" id="SRLO01000018">
    <property type="protein sequence ID" value="TNN85895.1"/>
    <property type="molecule type" value="Genomic_DNA"/>
</dbReference>
<reference evidence="2 3" key="1">
    <citation type="submission" date="2019-03" db="EMBL/GenBank/DDBJ databases">
        <title>First draft genome of Liparis tanakae, snailfish: a comprehensive survey of snailfish specific genes.</title>
        <authorList>
            <person name="Kim W."/>
            <person name="Song I."/>
            <person name="Jeong J.-H."/>
            <person name="Kim D."/>
            <person name="Kim S."/>
            <person name="Ryu S."/>
            <person name="Song J.Y."/>
            <person name="Lee S.K."/>
        </authorList>
    </citation>
    <scope>NUCLEOTIDE SEQUENCE [LARGE SCALE GENOMIC DNA]</scope>
    <source>
        <tissue evidence="2">Muscle</tissue>
    </source>
</reference>
<accession>A0A4Z2J681</accession>
<evidence type="ECO:0000256" key="1">
    <source>
        <dbReference type="SAM" id="MobiDB-lite"/>
    </source>
</evidence>
<evidence type="ECO:0000313" key="3">
    <source>
        <dbReference type="Proteomes" id="UP000314294"/>
    </source>
</evidence>
<evidence type="ECO:0000313" key="2">
    <source>
        <dbReference type="EMBL" id="TNN85895.1"/>
    </source>
</evidence>
<gene>
    <name evidence="2" type="ORF">EYF80_003739</name>
</gene>
<protein>
    <submittedName>
        <fullName evidence="2">Uncharacterized protein</fullName>
    </submittedName>
</protein>
<feature type="compositionally biased region" description="Basic and acidic residues" evidence="1">
    <location>
        <begin position="41"/>
        <end position="66"/>
    </location>
</feature>
<comment type="caution">
    <text evidence="2">The sequence shown here is derived from an EMBL/GenBank/DDBJ whole genome shotgun (WGS) entry which is preliminary data.</text>
</comment>
<organism evidence="2 3">
    <name type="scientific">Liparis tanakae</name>
    <name type="common">Tanaka's snailfish</name>
    <dbReference type="NCBI Taxonomy" id="230148"/>
    <lineage>
        <taxon>Eukaryota</taxon>
        <taxon>Metazoa</taxon>
        <taxon>Chordata</taxon>
        <taxon>Craniata</taxon>
        <taxon>Vertebrata</taxon>
        <taxon>Euteleostomi</taxon>
        <taxon>Actinopterygii</taxon>
        <taxon>Neopterygii</taxon>
        <taxon>Teleostei</taxon>
        <taxon>Neoteleostei</taxon>
        <taxon>Acanthomorphata</taxon>
        <taxon>Eupercaria</taxon>
        <taxon>Perciformes</taxon>
        <taxon>Cottioidei</taxon>
        <taxon>Cottales</taxon>
        <taxon>Liparidae</taxon>
        <taxon>Liparis</taxon>
    </lineage>
</organism>
<feature type="compositionally biased region" description="Basic residues" evidence="1">
    <location>
        <begin position="142"/>
        <end position="157"/>
    </location>
</feature>
<feature type="region of interest" description="Disordered" evidence="1">
    <location>
        <begin position="1"/>
        <end position="180"/>
    </location>
</feature>
<feature type="compositionally biased region" description="Basic residues" evidence="1">
    <location>
        <begin position="104"/>
        <end position="123"/>
    </location>
</feature>
<dbReference type="AlphaFoldDB" id="A0A4Z2J681"/>
<sequence>MMKMMMKRPAPPHKRLQRSRSGDVSFLSRIPGFHHGQMQEGEGRWKERREVDTEREGGREGGRGDGARGQLTQGTRREARIPRAAPPDSTLSCRRRKGDGGGGQRHKDRHNHASVGRRSHRRPGCLACVRGSGTGNTENKEKKKKNKKKKKKKRRGRQPAISCHDSEQEEGGDSLKSWTR</sequence>
<name>A0A4Z2J681_9TELE</name>
<dbReference type="Proteomes" id="UP000314294">
    <property type="component" value="Unassembled WGS sequence"/>
</dbReference>
<keyword evidence="3" id="KW-1185">Reference proteome</keyword>